<evidence type="ECO:0000259" key="8">
    <source>
        <dbReference type="Pfam" id="PF00408"/>
    </source>
</evidence>
<dbReference type="InterPro" id="IPR036900">
    <property type="entry name" value="A-D-PHexomutase_C_sf"/>
</dbReference>
<comment type="cofactor">
    <cofactor evidence="1">
        <name>Mg(2+)</name>
        <dbReference type="ChEBI" id="CHEBI:18420"/>
    </cofactor>
</comment>
<evidence type="ECO:0000259" key="9">
    <source>
        <dbReference type="Pfam" id="PF02878"/>
    </source>
</evidence>
<proteinExistence type="inferred from homology"/>
<dbReference type="PROSITE" id="PS00710">
    <property type="entry name" value="PGM_PMM"/>
    <property type="match status" value="1"/>
</dbReference>
<dbReference type="InterPro" id="IPR005844">
    <property type="entry name" value="A-D-PHexomutase_a/b/a-I"/>
</dbReference>
<sequence length="482" mass="54023">MFGTCGIRKIYSSYDKSERTFTPSIALRLGLALGTVLGKDKNKTVVIGRDVRKPSLAIQLALTSGLMSSGCKVFTINVVSTPTLCMSIDYLNADCGVMITASHNPPEYIGIKLFNKGGLGFSPEQEQEVEKIYQNRAFNSKAWNEQGSVAEVQRINNTHIRKILRLTKYENHAIRNRKYIIDPGNGSASIIGPMLINNMGLRYITLNSQPDGTFPGRLSEPSKKNLFDLCKFIKLSNDVDVGIAFDGDADRVVFVNENGVIVEPIRVLTFLAREYIQKNFPDKTSRKNLSVVTPVNSSGVIEHILEPMGVQVHRTKVGDINVSIAMQKFGSFLGGENCGVYIWPEFAGHQGPDTLMAIAILLQFLGKYEKSFSELFEDIPIFPYIQRELHLVHDRIFGDEDYRKFAELIIPELEKAGYHNFRKNLIDGLHIRFDEGWVLVRKSGTTPIMRLTGESKTNLSETEKIIKIAQEVISSLIEIKKQ</sequence>
<dbReference type="PANTHER" id="PTHR43771:SF1">
    <property type="entry name" value="PHOSPHOMANNOMUTASE"/>
    <property type="match status" value="1"/>
</dbReference>
<dbReference type="RefSeq" id="WP_147663346.1">
    <property type="nucleotide sequence ID" value="NZ_CP042905.2"/>
</dbReference>
<dbReference type="InterPro" id="IPR016055">
    <property type="entry name" value="A-D-PHexomutase_a/b/a-I/II/III"/>
</dbReference>
<feature type="domain" description="Alpha-D-phosphohexomutase alpha/beta/alpha" evidence="9">
    <location>
        <begin position="2"/>
        <end position="138"/>
    </location>
</feature>
<organism evidence="12 13">
    <name type="scientific">Promethearchaeum syntrophicum</name>
    <dbReference type="NCBI Taxonomy" id="2594042"/>
    <lineage>
        <taxon>Archaea</taxon>
        <taxon>Promethearchaeati</taxon>
        <taxon>Promethearchaeota</taxon>
        <taxon>Promethearchaeia</taxon>
        <taxon>Promethearchaeales</taxon>
        <taxon>Promethearchaeaceae</taxon>
        <taxon>Promethearchaeum</taxon>
    </lineage>
</organism>
<dbReference type="InterPro" id="IPR016066">
    <property type="entry name" value="A-D-PHexomutase_CS"/>
</dbReference>
<comment type="similarity">
    <text evidence="2 7">Belongs to the phosphohexose mutase family.</text>
</comment>
<evidence type="ECO:0000256" key="2">
    <source>
        <dbReference type="ARBA" id="ARBA00010231"/>
    </source>
</evidence>
<evidence type="ECO:0000259" key="10">
    <source>
        <dbReference type="Pfam" id="PF02879"/>
    </source>
</evidence>
<reference evidence="12 13" key="1">
    <citation type="journal article" date="2020" name="Nature">
        <title>Isolation of an archaeon at the prokaryote-eukaryote interface.</title>
        <authorList>
            <person name="Imachi H."/>
            <person name="Nobu M.K."/>
            <person name="Nakahara N."/>
            <person name="Morono Y."/>
            <person name="Ogawara M."/>
            <person name="Takaki Y."/>
            <person name="Takano Y."/>
            <person name="Uematsu K."/>
            <person name="Ikuta T."/>
            <person name="Ito M."/>
            <person name="Matsui Y."/>
            <person name="Miyazaki M."/>
            <person name="Murata K."/>
            <person name="Saito Y."/>
            <person name="Sakai S."/>
            <person name="Song C."/>
            <person name="Tasumi E."/>
            <person name="Yamanaka Y."/>
            <person name="Yamaguchi T."/>
            <person name="Kamagata Y."/>
            <person name="Tamaki H."/>
            <person name="Takai K."/>
        </authorList>
    </citation>
    <scope>NUCLEOTIDE SEQUENCE [LARGE SCALE GENOMIC DNA]</scope>
    <source>
        <strain evidence="12 13">MK-D1</strain>
    </source>
</reference>
<dbReference type="Pfam" id="PF02880">
    <property type="entry name" value="PGM_PMM_III"/>
    <property type="match status" value="1"/>
</dbReference>
<dbReference type="AlphaFoldDB" id="A0A5B9DCI7"/>
<evidence type="ECO:0000259" key="11">
    <source>
        <dbReference type="Pfam" id="PF02880"/>
    </source>
</evidence>
<protein>
    <submittedName>
        <fullName evidence="12">Phosphoglucosamine mutase</fullName>
    </submittedName>
</protein>
<evidence type="ECO:0000256" key="5">
    <source>
        <dbReference type="ARBA" id="ARBA00022842"/>
    </source>
</evidence>
<feature type="domain" description="Alpha-D-phosphohexomutase C-terminal" evidence="8">
    <location>
        <begin position="425"/>
        <end position="461"/>
    </location>
</feature>
<keyword evidence="13" id="KW-1185">Reference proteome</keyword>
<dbReference type="OrthoDB" id="10363at2157"/>
<dbReference type="InterPro" id="IPR005846">
    <property type="entry name" value="A-D-PHexomutase_a/b/a-III"/>
</dbReference>
<dbReference type="Proteomes" id="UP000321408">
    <property type="component" value="Chromosome"/>
</dbReference>
<dbReference type="GO" id="GO:0000287">
    <property type="term" value="F:magnesium ion binding"/>
    <property type="evidence" value="ECO:0007669"/>
    <property type="project" value="InterPro"/>
</dbReference>
<keyword evidence="4 7" id="KW-0479">Metal-binding</keyword>
<keyword evidence="3" id="KW-0597">Phosphoprotein</keyword>
<keyword evidence="6" id="KW-0413">Isomerase</keyword>
<dbReference type="InterPro" id="IPR005843">
    <property type="entry name" value="A-D-PHexomutase_C"/>
</dbReference>
<dbReference type="GO" id="GO:0005975">
    <property type="term" value="P:carbohydrate metabolic process"/>
    <property type="evidence" value="ECO:0007669"/>
    <property type="project" value="InterPro"/>
</dbReference>
<dbReference type="KEGG" id="psyt:DSAG12_02300"/>
<evidence type="ECO:0000256" key="4">
    <source>
        <dbReference type="ARBA" id="ARBA00022723"/>
    </source>
</evidence>
<dbReference type="InterPro" id="IPR005841">
    <property type="entry name" value="Alpha-D-phosphohexomutase_SF"/>
</dbReference>
<dbReference type="SUPFAM" id="SSF55957">
    <property type="entry name" value="Phosphoglucomutase, C-terminal domain"/>
    <property type="match status" value="1"/>
</dbReference>
<dbReference type="InterPro" id="IPR005845">
    <property type="entry name" value="A-D-PHexomutase_a/b/a-II"/>
</dbReference>
<evidence type="ECO:0000313" key="13">
    <source>
        <dbReference type="Proteomes" id="UP000321408"/>
    </source>
</evidence>
<keyword evidence="5 7" id="KW-0460">Magnesium</keyword>
<reference evidence="12 13" key="2">
    <citation type="journal article" date="2024" name="Int. J. Syst. Evol. Microbiol.">
        <title>Promethearchaeum syntrophicum gen. nov., sp. nov., an anaerobic, obligately syntrophic archaeon, the first isolate of the lineage 'Asgard' archaea, and proposal of the new archaeal phylum Promethearchaeota phyl. nov. and kingdom Promethearchaeati regn. nov.</title>
        <authorList>
            <person name="Imachi H."/>
            <person name="Nobu M.K."/>
            <person name="Kato S."/>
            <person name="Takaki Y."/>
            <person name="Miyazaki M."/>
            <person name="Miyata M."/>
            <person name="Ogawara M."/>
            <person name="Saito Y."/>
            <person name="Sakai S."/>
            <person name="Tahara Y.O."/>
            <person name="Takano Y."/>
            <person name="Tasumi E."/>
            <person name="Uematsu K."/>
            <person name="Yoshimura T."/>
            <person name="Itoh T."/>
            <person name="Ohkuma M."/>
            <person name="Takai K."/>
        </authorList>
    </citation>
    <scope>NUCLEOTIDE SEQUENCE [LARGE SCALE GENOMIC DNA]</scope>
    <source>
        <strain evidence="12 13">MK-D1</strain>
    </source>
</reference>
<dbReference type="PANTHER" id="PTHR43771">
    <property type="entry name" value="PHOSPHOMANNOMUTASE"/>
    <property type="match status" value="1"/>
</dbReference>
<accession>A0A5B9DCI7</accession>
<dbReference type="Gene3D" id="3.40.120.10">
    <property type="entry name" value="Alpha-D-Glucose-1,6-Bisphosphate, subunit A, domain 3"/>
    <property type="match status" value="3"/>
</dbReference>
<evidence type="ECO:0000256" key="3">
    <source>
        <dbReference type="ARBA" id="ARBA00022553"/>
    </source>
</evidence>
<dbReference type="Pfam" id="PF02878">
    <property type="entry name" value="PGM_PMM_I"/>
    <property type="match status" value="1"/>
</dbReference>
<dbReference type="EMBL" id="CP042905">
    <property type="protein sequence ID" value="QEE16470.1"/>
    <property type="molecule type" value="Genomic_DNA"/>
</dbReference>
<feature type="domain" description="Alpha-D-phosphohexomutase alpha/beta/alpha" evidence="11">
    <location>
        <begin position="270"/>
        <end position="379"/>
    </location>
</feature>
<name>A0A5B9DCI7_9ARCH</name>
<evidence type="ECO:0000256" key="7">
    <source>
        <dbReference type="RuleBase" id="RU004326"/>
    </source>
</evidence>
<dbReference type="Pfam" id="PF02879">
    <property type="entry name" value="PGM_PMM_II"/>
    <property type="match status" value="1"/>
</dbReference>
<dbReference type="GeneID" id="41330288"/>
<dbReference type="SUPFAM" id="SSF53738">
    <property type="entry name" value="Phosphoglucomutase, first 3 domains"/>
    <property type="match status" value="3"/>
</dbReference>
<feature type="domain" description="Alpha-D-phosphohexomutase alpha/beta/alpha" evidence="10">
    <location>
        <begin position="159"/>
        <end position="259"/>
    </location>
</feature>
<dbReference type="Gene3D" id="3.30.310.50">
    <property type="entry name" value="Alpha-D-phosphohexomutase, C-terminal domain"/>
    <property type="match status" value="1"/>
</dbReference>
<gene>
    <name evidence="12" type="ORF">DSAG12_02300</name>
</gene>
<evidence type="ECO:0000256" key="1">
    <source>
        <dbReference type="ARBA" id="ARBA00001946"/>
    </source>
</evidence>
<dbReference type="GO" id="GO:0008966">
    <property type="term" value="F:phosphoglucosamine mutase activity"/>
    <property type="evidence" value="ECO:0007669"/>
    <property type="project" value="UniProtKB-EC"/>
</dbReference>
<evidence type="ECO:0000313" key="12">
    <source>
        <dbReference type="EMBL" id="QEE16470.1"/>
    </source>
</evidence>
<dbReference type="Pfam" id="PF00408">
    <property type="entry name" value="PGM_PMM_IV"/>
    <property type="match status" value="1"/>
</dbReference>
<dbReference type="PRINTS" id="PR00509">
    <property type="entry name" value="PGMPMM"/>
</dbReference>
<evidence type="ECO:0000256" key="6">
    <source>
        <dbReference type="ARBA" id="ARBA00023235"/>
    </source>
</evidence>